<gene>
    <name evidence="2" type="ORF">NRB20_24180</name>
</gene>
<dbReference type="EMBL" id="WEGK01000004">
    <property type="protein sequence ID" value="MQY19333.1"/>
    <property type="molecule type" value="Genomic_DNA"/>
</dbReference>
<reference evidence="2 3" key="1">
    <citation type="submission" date="2019-10" db="EMBL/GenBank/DDBJ databases">
        <title>Nocardia macrotermitis sp. nov. and Nocardia aurantia sp. nov., isolated from the gut of fungus growing-termite Macrotermes natalensis.</title>
        <authorList>
            <person name="Benndorf R."/>
            <person name="Schwitalla J."/>
            <person name="Martin K."/>
            <person name="De Beer W."/>
            <person name="Kaster A.-K."/>
            <person name="Vollmers J."/>
            <person name="Poulsen M."/>
            <person name="Beemelmanns C."/>
        </authorList>
    </citation>
    <scope>NUCLEOTIDE SEQUENCE [LARGE SCALE GENOMIC DNA]</scope>
    <source>
        <strain evidence="2 3">RB20</strain>
    </source>
</reference>
<evidence type="ECO:0000256" key="1">
    <source>
        <dbReference type="SAM" id="Phobius"/>
    </source>
</evidence>
<protein>
    <submittedName>
        <fullName evidence="2">Uncharacterized protein</fullName>
    </submittedName>
</protein>
<dbReference type="Proteomes" id="UP000438448">
    <property type="component" value="Unassembled WGS sequence"/>
</dbReference>
<proteinExistence type="predicted"/>
<keyword evidence="1" id="KW-0472">Membrane</keyword>
<keyword evidence="1" id="KW-1133">Transmembrane helix</keyword>
<evidence type="ECO:0000313" key="3">
    <source>
        <dbReference type="Proteomes" id="UP000438448"/>
    </source>
</evidence>
<evidence type="ECO:0000313" key="2">
    <source>
        <dbReference type="EMBL" id="MQY19333.1"/>
    </source>
</evidence>
<keyword evidence="1" id="KW-0812">Transmembrane</keyword>
<dbReference type="OrthoDB" id="4529240at2"/>
<dbReference type="RefSeq" id="WP_153410102.1">
    <property type="nucleotide sequence ID" value="NZ_WEGK01000004.1"/>
</dbReference>
<organism evidence="2 3">
    <name type="scientific">Nocardia macrotermitis</name>
    <dbReference type="NCBI Taxonomy" id="2585198"/>
    <lineage>
        <taxon>Bacteria</taxon>
        <taxon>Bacillati</taxon>
        <taxon>Actinomycetota</taxon>
        <taxon>Actinomycetes</taxon>
        <taxon>Mycobacteriales</taxon>
        <taxon>Nocardiaceae</taxon>
        <taxon>Nocardia</taxon>
    </lineage>
</organism>
<dbReference type="AlphaFoldDB" id="A0A7K0D0S7"/>
<keyword evidence="3" id="KW-1185">Reference proteome</keyword>
<name>A0A7K0D0S7_9NOCA</name>
<feature type="transmembrane region" description="Helical" evidence="1">
    <location>
        <begin position="6"/>
        <end position="24"/>
    </location>
</feature>
<sequence length="151" mass="17042">MTVSTVAVVVAGVCVAGMVLWRLWSPQTFERWILWAPRAWFLGWWRYRRVWTKRMSACGLSVTYGDSVLIPRLRSVRVGRTTDRLLVRMCAGQSPWDYEGRAWRIADTFGVHECRAQIVGPSTVGIVLRQSDSGEESMALPRLGARGKDAA</sequence>
<comment type="caution">
    <text evidence="2">The sequence shown here is derived from an EMBL/GenBank/DDBJ whole genome shotgun (WGS) entry which is preliminary data.</text>
</comment>
<accession>A0A7K0D0S7</accession>